<dbReference type="FunCoup" id="A0A1D5QDM3">
    <property type="interactions" value="390"/>
</dbReference>
<evidence type="ECO:0000256" key="13">
    <source>
        <dbReference type="ARBA" id="ARBA00023273"/>
    </source>
</evidence>
<evidence type="ECO:0000256" key="2">
    <source>
        <dbReference type="ARBA" id="ARBA00008921"/>
    </source>
</evidence>
<gene>
    <name evidence="23 25" type="primary">IL31RA</name>
</gene>
<dbReference type="PROSITE" id="PS50853">
    <property type="entry name" value="FN3"/>
    <property type="match status" value="2"/>
</dbReference>
<dbReference type="GO" id="GO:0008284">
    <property type="term" value="P:positive regulation of cell population proliferation"/>
    <property type="evidence" value="ECO:0000318"/>
    <property type="project" value="GO_Central"/>
</dbReference>
<keyword evidence="13" id="KW-0966">Cell projection</keyword>
<keyword evidence="12" id="KW-0325">Glycoprotein</keyword>
<dbReference type="FunFam" id="2.60.40.10:FF:000913">
    <property type="entry name" value="Interleukin 31 receptor A"/>
    <property type="match status" value="1"/>
</dbReference>
<dbReference type="PANTHER" id="PTHR48423">
    <property type="entry name" value="INTERLEUKIN-27 RECEPTOR SUBUNIT ALPHA"/>
    <property type="match status" value="1"/>
</dbReference>
<organism evidence="23 24">
    <name type="scientific">Macaca mulatta</name>
    <name type="common">Rhesus macaque</name>
    <dbReference type="NCBI Taxonomy" id="9544"/>
    <lineage>
        <taxon>Eukaryota</taxon>
        <taxon>Metazoa</taxon>
        <taxon>Chordata</taxon>
        <taxon>Craniata</taxon>
        <taxon>Vertebrata</taxon>
        <taxon>Euteleostomi</taxon>
        <taxon>Mammalia</taxon>
        <taxon>Eutheria</taxon>
        <taxon>Euarchontoglires</taxon>
        <taxon>Primates</taxon>
        <taxon>Haplorrhini</taxon>
        <taxon>Catarrhini</taxon>
        <taxon>Cercopithecidae</taxon>
        <taxon>Cercopithecinae</taxon>
        <taxon>Macaca</taxon>
    </lineage>
</organism>
<dbReference type="STRING" id="9544.ENSMMUP00000046142"/>
<dbReference type="Pfam" id="PF00041">
    <property type="entry name" value="fn3"/>
    <property type="match status" value="1"/>
</dbReference>
<evidence type="ECO:0000256" key="7">
    <source>
        <dbReference type="ARBA" id="ARBA00022859"/>
    </source>
</evidence>
<evidence type="ECO:0000256" key="10">
    <source>
        <dbReference type="ARBA" id="ARBA00023136"/>
    </source>
</evidence>
<comment type="function">
    <text evidence="15">Associates with OSMR to form the interleukin-31 receptor which activates STAT3 and to a lower extent STAT1 and STAT5. May function in skin immunity. Mediates IL31-induced itch, probably in a manner dependent on cation channels TRPA1 and TRPV1. Positively regulates numbers and cycling status of immature subsets of myeloid progenitor cells in bone marrow in vivo and enhances myeloid progenitor cell survival in vitro.</text>
</comment>
<dbReference type="GO" id="GO:0007259">
    <property type="term" value="P:cell surface receptor signaling pathway via JAK-STAT"/>
    <property type="evidence" value="ECO:0007669"/>
    <property type="project" value="Ensembl"/>
</dbReference>
<evidence type="ECO:0000256" key="6">
    <source>
        <dbReference type="ARBA" id="ARBA00022737"/>
    </source>
</evidence>
<proteinExistence type="inferred from homology"/>
<dbReference type="GO" id="GO:0019955">
    <property type="term" value="F:cytokine binding"/>
    <property type="evidence" value="ECO:0000318"/>
    <property type="project" value="GO_Central"/>
</dbReference>
<evidence type="ECO:0000256" key="9">
    <source>
        <dbReference type="ARBA" id="ARBA00023018"/>
    </source>
</evidence>
<dbReference type="VEuPathDB" id="HostDB:ENSMMUG00000017394"/>
<name>A0A1D5QDM3_MACMU</name>
<dbReference type="InterPro" id="IPR052672">
    <property type="entry name" value="Type1_Cytokine_Rcpt_Type2"/>
</dbReference>
<dbReference type="Ensembl" id="ENSMMUT00000065255.2">
    <property type="protein sequence ID" value="ENSMMUP00000046142.2"/>
    <property type="gene ID" value="ENSMMUG00000017394.4"/>
</dbReference>
<keyword evidence="3" id="KW-1003">Cell membrane</keyword>
<dbReference type="FunFam" id="2.60.40.10:FF:000414">
    <property type="entry name" value="Interleukin-6 receptor subunit beta"/>
    <property type="match status" value="1"/>
</dbReference>
<dbReference type="InterPro" id="IPR015321">
    <property type="entry name" value="TypeI_recpt_CBD"/>
</dbReference>
<keyword evidence="6" id="KW-0677">Repeat</keyword>
<dbReference type="CDD" id="cd00063">
    <property type="entry name" value="FN3"/>
    <property type="match status" value="2"/>
</dbReference>
<evidence type="ECO:0000256" key="21">
    <source>
        <dbReference type="SAM" id="Phobius"/>
    </source>
</evidence>
<sequence length="765" mass="86775">MCIRQLKFFTTACVCEPQNIFSPQPSVNLEMMWTWALWMFPLLCKFGLAALPAKPENISCVYYYRKNLTCTWSPGKETSYTQYTAKRTYAFGKKHDNCTTSSSTSENRASCSFFLPRITIPDNYTIEVEAENGDGVIKSDMTCWRLEDIAKTEPPEIFSVKPVLGIKRMIRIEWIKPELAPVSSDLKYALRFRTVNSTSWMEVNFAKNRKDTNQTYNLMGLQAFTEYVVALRCAVKESKFWSDWSQEKMGMTEEEAPCGLELWRVLKPTEVDGRRPVRLLWKKARGAPVLEKTLGYNIWYFPENNTNLTETVNTTNQQLELHLGGESYWVSMISYNSLGKSPVTTLRIPAIQEKSFRCIEVMQACLAEDQLVVKWQSSALDVNTWMIEWFPDMDSEHPTLSWESVSQATNWTIQQDKLKPFWCYNISVYPMLHDKVGEPYSIQAYAKEGIPSKGPETKVENIGVKTVTITWKEIPKSERKGIICNYTIFYQAEGGKGFSKTVNSSILQYGLESLKRKTSYTVRVMASTSAGGINGTSINFKTLSFSVFEIILITSLIGGGLLILIILTVAYGLKKPNKLTHLCWPSVPNPAESSIATWRGDDFKDKLNLKESDDSVNTEDRILKPCSTPSDKLVIDKSVVNFGNVLQEMFTDEARTGQENNLGGEKNEYVTHPFRPDCPLGKSFEELPVSPEIPPRKSQYLRSRMPEGTCLEAEEQLLVSGQSLESLAPDHVWEAAAPNPYLKNSVTTREFLVSQKLPEHTKGEV</sequence>
<dbReference type="GO" id="GO:0019221">
    <property type="term" value="P:cytokine-mediated signaling pathway"/>
    <property type="evidence" value="ECO:0000318"/>
    <property type="project" value="GO_Central"/>
</dbReference>
<reference evidence="23" key="3">
    <citation type="submission" date="2025-08" db="UniProtKB">
        <authorList>
            <consortium name="Ensembl"/>
        </authorList>
    </citation>
    <scope>IDENTIFICATION</scope>
    <source>
        <strain evidence="23">17573</strain>
    </source>
</reference>
<protein>
    <recommendedName>
        <fullName evidence="17">Interleukin-31 receptor subunit alpha</fullName>
    </recommendedName>
    <alternativeName>
        <fullName evidence="19">GLM-R</fullName>
    </alternativeName>
    <alternativeName>
        <fullName evidence="20">Gp130-like monocyte receptor</fullName>
    </alternativeName>
    <alternativeName>
        <fullName evidence="18">ZcytoR17</fullName>
    </alternativeName>
</protein>
<keyword evidence="10 21" id="KW-0472">Membrane</keyword>
<evidence type="ECO:0000256" key="5">
    <source>
        <dbReference type="ARBA" id="ARBA00022729"/>
    </source>
</evidence>
<evidence type="ECO:0000256" key="11">
    <source>
        <dbReference type="ARBA" id="ARBA00023170"/>
    </source>
</evidence>
<accession>A0A1D5QDM3</accession>
<feature type="transmembrane region" description="Helical" evidence="21">
    <location>
        <begin position="550"/>
        <end position="573"/>
    </location>
</feature>
<dbReference type="GO" id="GO:0009897">
    <property type="term" value="C:external side of plasma membrane"/>
    <property type="evidence" value="ECO:0000318"/>
    <property type="project" value="GO_Central"/>
</dbReference>
<dbReference type="Pfam" id="PF09240">
    <property type="entry name" value="IL6Ra-bind"/>
    <property type="match status" value="1"/>
</dbReference>
<dbReference type="Gene3D" id="2.60.40.10">
    <property type="entry name" value="Immunoglobulins"/>
    <property type="match status" value="5"/>
</dbReference>
<keyword evidence="5" id="KW-0732">Signal</keyword>
<keyword evidence="11" id="KW-0675">Receptor</keyword>
<evidence type="ECO:0000256" key="19">
    <source>
        <dbReference type="ARBA" id="ARBA00079690"/>
    </source>
</evidence>
<feature type="domain" description="Fibronectin type-III" evidence="22">
    <location>
        <begin position="451"/>
        <end position="545"/>
    </location>
</feature>
<evidence type="ECO:0000256" key="14">
    <source>
        <dbReference type="ARBA" id="ARBA00034111"/>
    </source>
</evidence>
<dbReference type="InParanoid" id="A0A1D5QDM3"/>
<evidence type="ECO:0000256" key="12">
    <source>
        <dbReference type="ARBA" id="ARBA00023180"/>
    </source>
</evidence>
<evidence type="ECO:0000313" key="24">
    <source>
        <dbReference type="Proteomes" id="UP000006718"/>
    </source>
</evidence>
<dbReference type="OMA" id="NSTHWME"/>
<dbReference type="SMR" id="A0A1D5QDM3"/>
<evidence type="ECO:0000256" key="18">
    <source>
        <dbReference type="ARBA" id="ARBA00078177"/>
    </source>
</evidence>
<dbReference type="InterPro" id="IPR036116">
    <property type="entry name" value="FN3_sf"/>
</dbReference>
<dbReference type="GeneTree" id="ENSGT00940000155603"/>
<dbReference type="GO" id="GO:0030224">
    <property type="term" value="P:monocyte differentiation"/>
    <property type="evidence" value="ECO:0007669"/>
    <property type="project" value="Ensembl"/>
</dbReference>
<dbReference type="SUPFAM" id="SSF49265">
    <property type="entry name" value="Fibronectin type III"/>
    <property type="match status" value="4"/>
</dbReference>
<evidence type="ECO:0000256" key="3">
    <source>
        <dbReference type="ARBA" id="ARBA00022475"/>
    </source>
</evidence>
<dbReference type="InterPro" id="IPR013783">
    <property type="entry name" value="Ig-like_fold"/>
</dbReference>
<dbReference type="FunFam" id="2.60.40.10:FF:000908">
    <property type="entry name" value="Interleukin 31 receptor A"/>
    <property type="match status" value="1"/>
</dbReference>
<comment type="subcellular location">
    <subcellularLocation>
        <location evidence="1">Cell membrane</location>
        <topology evidence="1">Single-pass type I membrane protein</topology>
    </subcellularLocation>
    <subcellularLocation>
        <location evidence="14">Presynaptic cell membrane</location>
    </subcellularLocation>
</comment>
<evidence type="ECO:0000259" key="22">
    <source>
        <dbReference type="PROSITE" id="PS50853"/>
    </source>
</evidence>
<dbReference type="GO" id="GO:0004896">
    <property type="term" value="F:cytokine receptor activity"/>
    <property type="evidence" value="ECO:0000318"/>
    <property type="project" value="GO_Central"/>
</dbReference>
<dbReference type="Bgee" id="ENSMMUG00000017394">
    <property type="expression patterns" value="Expressed in adipose tissue and 4 other cell types or tissues"/>
</dbReference>
<evidence type="ECO:0000256" key="8">
    <source>
        <dbReference type="ARBA" id="ARBA00022989"/>
    </source>
</evidence>
<keyword evidence="4 21" id="KW-0812">Transmembrane</keyword>
<reference evidence="24" key="1">
    <citation type="journal article" date="2007" name="Science">
        <title>Evolutionary and biomedical insights from the rhesus macaque genome.</title>
        <authorList>
            <person name="Gibbs R.A."/>
            <person name="Rogers J."/>
            <person name="Katze M.G."/>
            <person name="Bumgarner R."/>
            <person name="Weinstock G.M."/>
            <person name="Mardis E.R."/>
            <person name="Remington K.A."/>
            <person name="Strausberg R.L."/>
            <person name="Venter J.C."/>
            <person name="Wilson R.K."/>
            <person name="Batzer M.A."/>
            <person name="Bustamante C.D."/>
            <person name="Eichler E.E."/>
            <person name="Hahn M.W."/>
            <person name="Hardison R.C."/>
            <person name="Makova K.D."/>
            <person name="Miller W."/>
            <person name="Milosavljevic A."/>
            <person name="Palermo R.E."/>
            <person name="Siepel A."/>
            <person name="Sikela J.M."/>
            <person name="Attaway T."/>
            <person name="Bell S."/>
            <person name="Bernard K.E."/>
            <person name="Buhay C.J."/>
            <person name="Chandrabose M.N."/>
            <person name="Dao M."/>
            <person name="Davis C."/>
            <person name="Delehaunty K.D."/>
            <person name="Ding Y."/>
            <person name="Dinh H.H."/>
            <person name="Dugan-Rocha S."/>
            <person name="Fulton L.A."/>
            <person name="Gabisi R.A."/>
            <person name="Garner T.T."/>
            <person name="Godfrey J."/>
            <person name="Hawes A.C."/>
            <person name="Hernandez J."/>
            <person name="Hines S."/>
            <person name="Holder M."/>
            <person name="Hume J."/>
            <person name="Jhangiani S.N."/>
            <person name="Joshi V."/>
            <person name="Khan Z.M."/>
            <person name="Kirkness E.F."/>
            <person name="Cree A."/>
            <person name="Fowler R.G."/>
            <person name="Lee S."/>
            <person name="Lewis L.R."/>
            <person name="Li Z."/>
            <person name="Liu Y.-S."/>
            <person name="Moore S.M."/>
            <person name="Muzny D."/>
            <person name="Nazareth L.V."/>
            <person name="Ngo D.N."/>
            <person name="Okwuonu G.O."/>
            <person name="Pai G."/>
            <person name="Parker D."/>
            <person name="Paul H.A."/>
            <person name="Pfannkoch C."/>
            <person name="Pohl C.S."/>
            <person name="Rogers Y.-H.C."/>
            <person name="Ruiz S.J."/>
            <person name="Sabo A."/>
            <person name="Santibanez J."/>
            <person name="Schneider B.W."/>
            <person name="Smith S.M."/>
            <person name="Sodergren E."/>
            <person name="Svatek A.F."/>
            <person name="Utterback T.R."/>
            <person name="Vattathil S."/>
            <person name="Warren W."/>
            <person name="White C.S."/>
            <person name="Chinwalla A.T."/>
            <person name="Feng Y."/>
            <person name="Halpern A.L."/>
            <person name="Hillier L.W."/>
            <person name="Huang X."/>
            <person name="Minx P."/>
            <person name="Nelson J.O."/>
            <person name="Pepin K.H."/>
            <person name="Qin X."/>
            <person name="Sutton G.G."/>
            <person name="Venter E."/>
            <person name="Walenz B.P."/>
            <person name="Wallis J.W."/>
            <person name="Worley K.C."/>
            <person name="Yang S.-P."/>
            <person name="Jones S.M."/>
            <person name="Marra M.A."/>
            <person name="Rocchi M."/>
            <person name="Schein J.E."/>
            <person name="Baertsch R."/>
            <person name="Clarke L."/>
            <person name="Csuros M."/>
            <person name="Glasscock J."/>
            <person name="Harris R.A."/>
            <person name="Havlak P."/>
            <person name="Jackson A.R."/>
            <person name="Jiang H."/>
            <person name="Liu Y."/>
            <person name="Messina D.N."/>
            <person name="Shen Y."/>
            <person name="Song H.X.-Z."/>
            <person name="Wylie T."/>
            <person name="Zhang L."/>
            <person name="Birney E."/>
            <person name="Han K."/>
            <person name="Konkel M.K."/>
            <person name="Lee J."/>
            <person name="Smit A.F.A."/>
            <person name="Ullmer B."/>
            <person name="Wang H."/>
            <person name="Xing J."/>
            <person name="Burhans R."/>
            <person name="Cheng Z."/>
            <person name="Karro J.E."/>
            <person name="Ma J."/>
            <person name="Raney B."/>
            <person name="She X."/>
            <person name="Cox M.J."/>
            <person name="Demuth J.P."/>
            <person name="Dumas L.J."/>
            <person name="Han S.-G."/>
            <person name="Hopkins J."/>
            <person name="Karimpour-Fard A."/>
            <person name="Kim Y.H."/>
            <person name="Pollack J.R."/>
            <person name="Vinar T."/>
            <person name="Addo-Quaye C."/>
            <person name="Degenhardt J."/>
            <person name="Denby A."/>
            <person name="Hubisz M.J."/>
            <person name="Indap A."/>
            <person name="Kosiol C."/>
            <person name="Lahn B.T."/>
            <person name="Lawson H.A."/>
            <person name="Marklein A."/>
            <person name="Nielsen R."/>
            <person name="Vallender E.J."/>
            <person name="Clark A.G."/>
            <person name="Ferguson B."/>
            <person name="Hernandez R.D."/>
            <person name="Hirani K."/>
            <person name="Kehrer-Sawatzki H."/>
            <person name="Kolb J."/>
            <person name="Patil S."/>
            <person name="Pu L.-L."/>
            <person name="Ren Y."/>
            <person name="Smith D.G."/>
            <person name="Wheeler D.A."/>
            <person name="Schenck I."/>
            <person name="Ball E.V."/>
            <person name="Chen R."/>
            <person name="Cooper D.N."/>
            <person name="Giardine B."/>
            <person name="Hsu F."/>
            <person name="Kent W.J."/>
            <person name="Lesk A."/>
            <person name="Nelson D.L."/>
            <person name="O'brien W.E."/>
            <person name="Pruefer K."/>
            <person name="Stenson P.D."/>
            <person name="Wallace J.C."/>
            <person name="Ke H."/>
            <person name="Liu X.-M."/>
            <person name="Wang P."/>
            <person name="Xiang A.P."/>
            <person name="Yang F."/>
            <person name="Barber G.P."/>
            <person name="Haussler D."/>
            <person name="Karolchik D."/>
            <person name="Kern A.D."/>
            <person name="Kuhn R.M."/>
            <person name="Smith K.E."/>
            <person name="Zwieg A.S."/>
        </authorList>
    </citation>
    <scope>NUCLEOTIDE SEQUENCE [LARGE SCALE GENOMIC DNA]</scope>
    <source>
        <strain evidence="24">17573</strain>
    </source>
</reference>
<dbReference type="Proteomes" id="UP000006718">
    <property type="component" value="Chromosome 6"/>
</dbReference>
<dbReference type="InterPro" id="IPR003961">
    <property type="entry name" value="FN3_dom"/>
</dbReference>
<evidence type="ECO:0000256" key="17">
    <source>
        <dbReference type="ARBA" id="ARBA00070022"/>
    </source>
</evidence>
<evidence type="ECO:0000256" key="15">
    <source>
        <dbReference type="ARBA" id="ARBA00056762"/>
    </source>
</evidence>
<dbReference type="GO" id="GO:0098542">
    <property type="term" value="P:defense response to other organism"/>
    <property type="evidence" value="ECO:0007669"/>
    <property type="project" value="Ensembl"/>
</dbReference>
<evidence type="ECO:0000256" key="1">
    <source>
        <dbReference type="ARBA" id="ARBA00004251"/>
    </source>
</evidence>
<dbReference type="SMART" id="SM00060">
    <property type="entry name" value="FN3"/>
    <property type="match status" value="3"/>
</dbReference>
<dbReference type="PANTHER" id="PTHR48423:SF1">
    <property type="entry name" value="INTERLEUKIN-27 RECEPTOR SUBUNIT ALPHA"/>
    <property type="match status" value="1"/>
</dbReference>
<dbReference type="VGNC" id="VGNC:73624">
    <property type="gene designation" value="IL31RA"/>
</dbReference>
<dbReference type="GO" id="GO:0002067">
    <property type="term" value="P:glandular epithelial cell differentiation"/>
    <property type="evidence" value="ECO:0007669"/>
    <property type="project" value="Ensembl"/>
</dbReference>
<keyword evidence="7" id="KW-0391">Immunity</keyword>
<dbReference type="GO" id="GO:0042734">
    <property type="term" value="C:presynaptic membrane"/>
    <property type="evidence" value="ECO:0007669"/>
    <property type="project" value="UniProtKB-SubCell"/>
</dbReference>
<comment type="subunit">
    <text evidence="16">Heterodimer with OSMR. Interacts with JAK1 and STAT3.</text>
</comment>
<keyword evidence="8 21" id="KW-1133">Transmembrane helix</keyword>
<dbReference type="PaxDb" id="9544-ENSMMUP00000022897"/>
<feature type="domain" description="Fibronectin type-III" evidence="22">
    <location>
        <begin position="154"/>
        <end position="255"/>
    </location>
</feature>
<keyword evidence="9" id="KW-0770">Synapse</keyword>
<dbReference type="FunFam" id="2.60.40.10:FF:000465">
    <property type="entry name" value="Granulocyte colony-stimulating factor receptor"/>
    <property type="match status" value="1"/>
</dbReference>
<dbReference type="AlphaFoldDB" id="A0A1D5QDM3"/>
<reference evidence="23" key="2">
    <citation type="submission" date="2019-01" db="EMBL/GenBank/DDBJ databases">
        <authorList>
            <person name="Graves T."/>
            <person name="Eichler E.E."/>
            <person name="Wilson R.K."/>
        </authorList>
    </citation>
    <scope>NUCLEOTIDE SEQUENCE [LARGE SCALE GENOMIC DNA]</scope>
    <source>
        <strain evidence="23">17573</strain>
    </source>
</reference>
<reference evidence="23" key="4">
    <citation type="submission" date="2025-09" db="UniProtKB">
        <authorList>
            <consortium name="Ensembl"/>
        </authorList>
    </citation>
    <scope>IDENTIFICATION</scope>
    <source>
        <strain evidence="23">17573</strain>
    </source>
</reference>
<dbReference type="GO" id="GO:0002438">
    <property type="term" value="P:acute inflammatory response to antigenic stimulus"/>
    <property type="evidence" value="ECO:0007669"/>
    <property type="project" value="Ensembl"/>
</dbReference>
<evidence type="ECO:0000256" key="16">
    <source>
        <dbReference type="ARBA" id="ARBA00064019"/>
    </source>
</evidence>
<dbReference type="GO" id="GO:0043235">
    <property type="term" value="C:receptor complex"/>
    <property type="evidence" value="ECO:0000318"/>
    <property type="project" value="GO_Central"/>
</dbReference>
<evidence type="ECO:0000256" key="4">
    <source>
        <dbReference type="ARBA" id="ARBA00022692"/>
    </source>
</evidence>
<keyword evidence="24" id="KW-1185">Reference proteome</keyword>
<dbReference type="FunFam" id="2.60.40.10:FF:000732">
    <property type="entry name" value="Interleukin 31 receptor A"/>
    <property type="match status" value="1"/>
</dbReference>
<evidence type="ECO:0000256" key="20">
    <source>
        <dbReference type="ARBA" id="ARBA00082494"/>
    </source>
</evidence>
<evidence type="ECO:0000313" key="25">
    <source>
        <dbReference type="VGNC" id="VGNC:73624"/>
    </source>
</evidence>
<comment type="similarity">
    <text evidence="2">Belongs to the type I cytokine receptor family. Type 2 subfamily.</text>
</comment>
<evidence type="ECO:0000313" key="23">
    <source>
        <dbReference type="Ensembl" id="ENSMMUP00000046142.2"/>
    </source>
</evidence>